<feature type="domain" description="Histidine kinase" evidence="10">
    <location>
        <begin position="527"/>
        <end position="670"/>
    </location>
</feature>
<dbReference type="PROSITE" id="PS50109">
    <property type="entry name" value="HIS_KIN"/>
    <property type="match status" value="1"/>
</dbReference>
<evidence type="ECO:0000259" key="9">
    <source>
        <dbReference type="PROSITE" id="PS50046"/>
    </source>
</evidence>
<dbReference type="GO" id="GO:0000160">
    <property type="term" value="P:phosphorelay signal transduction system"/>
    <property type="evidence" value="ECO:0007669"/>
    <property type="project" value="UniProtKB-KW"/>
</dbReference>
<feature type="compositionally biased region" description="Low complexity" evidence="8">
    <location>
        <begin position="677"/>
        <end position="686"/>
    </location>
</feature>
<keyword evidence="6" id="KW-0902">Two-component regulatory system</keyword>
<reference evidence="12" key="1">
    <citation type="submission" date="2021-02" db="EMBL/GenBank/DDBJ databases">
        <authorList>
            <person name="Nieuwenhuis M."/>
            <person name="Van De Peppel L.J.J."/>
        </authorList>
    </citation>
    <scope>NUCLEOTIDE SEQUENCE</scope>
    <source>
        <strain evidence="12">D49</strain>
    </source>
</reference>
<dbReference type="GO" id="GO:0009584">
    <property type="term" value="P:detection of visible light"/>
    <property type="evidence" value="ECO:0007669"/>
    <property type="project" value="InterPro"/>
</dbReference>
<keyword evidence="3" id="KW-0547">Nucleotide-binding</keyword>
<dbReference type="Proteomes" id="UP000717328">
    <property type="component" value="Unassembled WGS sequence"/>
</dbReference>
<feature type="region of interest" description="Disordered" evidence="8">
    <location>
        <begin position="677"/>
        <end position="702"/>
    </location>
</feature>
<dbReference type="SUPFAM" id="SSF55781">
    <property type="entry name" value="GAF domain-like"/>
    <property type="match status" value="2"/>
</dbReference>
<dbReference type="InterPro" id="IPR013515">
    <property type="entry name" value="Phytochrome_cen-reg"/>
</dbReference>
<dbReference type="GO" id="GO:0005524">
    <property type="term" value="F:ATP binding"/>
    <property type="evidence" value="ECO:0007669"/>
    <property type="project" value="UniProtKB-KW"/>
</dbReference>
<feature type="modified residue" description="4-aspartylphosphate" evidence="7">
    <location>
        <position position="832"/>
    </location>
</feature>
<feature type="compositionally biased region" description="Low complexity" evidence="8">
    <location>
        <begin position="20"/>
        <end position="40"/>
    </location>
</feature>
<keyword evidence="4" id="KW-0418">Kinase</keyword>
<evidence type="ECO:0000256" key="7">
    <source>
        <dbReference type="PROSITE-ProRule" id="PRU00169"/>
    </source>
</evidence>
<evidence type="ECO:0000313" key="12">
    <source>
        <dbReference type="EMBL" id="KAG5639428.1"/>
    </source>
</evidence>
<dbReference type="SUPFAM" id="SSF52172">
    <property type="entry name" value="CheY-like"/>
    <property type="match status" value="1"/>
</dbReference>
<dbReference type="InterPro" id="IPR011006">
    <property type="entry name" value="CheY-like_superfamily"/>
</dbReference>
<evidence type="ECO:0000313" key="13">
    <source>
        <dbReference type="Proteomes" id="UP000717328"/>
    </source>
</evidence>
<evidence type="ECO:0000256" key="4">
    <source>
        <dbReference type="ARBA" id="ARBA00022777"/>
    </source>
</evidence>
<protein>
    <submittedName>
        <fullName evidence="12">Uncharacterized protein</fullName>
    </submittedName>
</protein>
<dbReference type="CDD" id="cd17546">
    <property type="entry name" value="REC_hyHK_CKI1_RcsC-like"/>
    <property type="match status" value="1"/>
</dbReference>
<reference evidence="12" key="2">
    <citation type="submission" date="2021-10" db="EMBL/GenBank/DDBJ databases">
        <title>Phylogenomics reveals ancestral predisposition of the termite-cultivated fungus Termitomyces towards a domesticated lifestyle.</title>
        <authorList>
            <person name="Auxier B."/>
            <person name="Grum-Grzhimaylo A."/>
            <person name="Cardenas M.E."/>
            <person name="Lodge J.D."/>
            <person name="Laessoe T."/>
            <person name="Pedersen O."/>
            <person name="Smith M.E."/>
            <person name="Kuyper T.W."/>
            <person name="Franco-Molano E.A."/>
            <person name="Baroni T.J."/>
            <person name="Aanen D.K."/>
        </authorList>
    </citation>
    <scope>NUCLEOTIDE SEQUENCE</scope>
    <source>
        <strain evidence="12">D49</strain>
    </source>
</reference>
<sequence length="935" mass="104318">MPSSPSSLASGSVDLGLGRVSSNHSSPQSPVVPSNPSLSNETVEPGERIQTAEDILESTTSYSKPLPALERLRRLRNASSATTFEGIDSSHPRRRARRIRQMNRNGNIGVGVMDVFAVMTQMNEQLGAVDSLETFLKVVVGVLKDLTQFHRVMVYQFDESWNGQVVAELVDRSQSKELYRGLHFPASDIPAQARALYAINKVRILYDRSQPTARIVVRNKKDLEVPLNMTQCYLRAMSPIHIKYLENMGVRASMSIFEVNHGIRQSVGPHILSRLWLARDAGLFCRQANAPTIKSCNIEKYRATKLRSAASYTQTRALSFAFTLPYFHLKASRSTTYYLASIRNADELLGLFDADFGILVIAEGAKILGPNLHGQEILVMSEYLRLKKFNGIQASRDVTKDFLDLRLSSGFQNIAGLLLVPLSNQGTDFIAFLRKGEPREVRWAGKPFKEDRETGPSLEPRKSFKTWTETVAGRSRAWTDEQLETAQVLALVYGKKWHSTVPWIQTPVKILFVLILRPNGNETSFNEPFDLCETIEKATHLYRKEAQRRNIRFDLHLDQSPRSVVGDATKIRAVVQNLAANSQGLRSAEQTAVEIVIADTGCGMSPEKLEQIFREFEQVESYQPRDREGSGVGLGLAIVARIVEQLGGQLRVDSTLNEGSRFSFLIPLALSMETASSPISLSSPVSNEEAPPFIHPRRKRSGNSEDFENLVEALISSSPCSSKASLRSLGSPKGSYAGMSPDTAKDTSEPSTSSEANVSRRSPLLNNPPPGEQQAAQRQKLRILIVEDNEINRKILEKRLFLDGHIVVKVTNGQESLDKIKSDRAFDVILMDIQMPILNGFEATRKIREYEETSVQTSPKRLSQQLNGRIPIFAVSASLSEKQRDQLLDHGLDGWILKPINFPRLSKILEGVTDPSQRHHDLYRSGGDWESGGWL</sequence>
<evidence type="ECO:0000256" key="3">
    <source>
        <dbReference type="ARBA" id="ARBA00022741"/>
    </source>
</evidence>
<dbReference type="InterPro" id="IPR043150">
    <property type="entry name" value="Phytochrome_PHY_sf"/>
</dbReference>
<dbReference type="InterPro" id="IPR029016">
    <property type="entry name" value="GAF-like_dom_sf"/>
</dbReference>
<evidence type="ECO:0000256" key="6">
    <source>
        <dbReference type="ARBA" id="ARBA00023012"/>
    </source>
</evidence>
<dbReference type="Pfam" id="PF02518">
    <property type="entry name" value="HATPase_c"/>
    <property type="match status" value="1"/>
</dbReference>
<dbReference type="Gene3D" id="3.40.50.2300">
    <property type="match status" value="1"/>
</dbReference>
<keyword evidence="2" id="KW-0808">Transferase</keyword>
<dbReference type="InterPro" id="IPR016132">
    <property type="entry name" value="Phyto_chromo_attachment"/>
</dbReference>
<dbReference type="EMBL" id="JABCKI010005721">
    <property type="protein sequence ID" value="KAG5639428.1"/>
    <property type="molecule type" value="Genomic_DNA"/>
</dbReference>
<organism evidence="12 13">
    <name type="scientific">Sphagnurus paluster</name>
    <dbReference type="NCBI Taxonomy" id="117069"/>
    <lineage>
        <taxon>Eukaryota</taxon>
        <taxon>Fungi</taxon>
        <taxon>Dikarya</taxon>
        <taxon>Basidiomycota</taxon>
        <taxon>Agaricomycotina</taxon>
        <taxon>Agaricomycetes</taxon>
        <taxon>Agaricomycetidae</taxon>
        <taxon>Agaricales</taxon>
        <taxon>Tricholomatineae</taxon>
        <taxon>Lyophyllaceae</taxon>
        <taxon>Sphagnurus</taxon>
    </lineage>
</organism>
<dbReference type="PANTHER" id="PTHR43065:SF10">
    <property type="entry name" value="PEROXIDE STRESS-ACTIVATED HISTIDINE KINASE MAK3"/>
    <property type="match status" value="1"/>
</dbReference>
<feature type="domain" description="Response regulatory" evidence="11">
    <location>
        <begin position="782"/>
        <end position="913"/>
    </location>
</feature>
<dbReference type="Pfam" id="PF00360">
    <property type="entry name" value="PHY"/>
    <property type="match status" value="1"/>
</dbReference>
<dbReference type="PROSITE" id="PS50046">
    <property type="entry name" value="PHYTOCHROME_2"/>
    <property type="match status" value="1"/>
</dbReference>
<name>A0A9P7FWI8_9AGAR</name>
<dbReference type="AlphaFoldDB" id="A0A9P7FWI8"/>
<comment type="caution">
    <text evidence="12">The sequence shown here is derived from an EMBL/GenBank/DDBJ whole genome shotgun (WGS) entry which is preliminary data.</text>
</comment>
<dbReference type="InterPro" id="IPR001789">
    <property type="entry name" value="Sig_transdc_resp-reg_receiver"/>
</dbReference>
<keyword evidence="1 7" id="KW-0597">Phosphoprotein</keyword>
<dbReference type="SMART" id="SM00387">
    <property type="entry name" value="HATPase_c"/>
    <property type="match status" value="1"/>
</dbReference>
<feature type="compositionally biased region" description="Polar residues" evidence="8">
    <location>
        <begin position="749"/>
        <end position="760"/>
    </location>
</feature>
<dbReference type="InterPro" id="IPR003594">
    <property type="entry name" value="HATPase_dom"/>
</dbReference>
<evidence type="ECO:0000256" key="2">
    <source>
        <dbReference type="ARBA" id="ARBA00022679"/>
    </source>
</evidence>
<dbReference type="InterPro" id="IPR036890">
    <property type="entry name" value="HATPase_C_sf"/>
</dbReference>
<evidence type="ECO:0000259" key="11">
    <source>
        <dbReference type="PROSITE" id="PS50110"/>
    </source>
</evidence>
<dbReference type="Gene3D" id="3.30.450.270">
    <property type="match status" value="1"/>
</dbReference>
<keyword evidence="13" id="KW-1185">Reference proteome</keyword>
<feature type="region of interest" description="Disordered" evidence="8">
    <location>
        <begin position="1"/>
        <end position="46"/>
    </location>
</feature>
<evidence type="ECO:0000256" key="1">
    <source>
        <dbReference type="ARBA" id="ARBA00022553"/>
    </source>
</evidence>
<dbReference type="Pfam" id="PF00072">
    <property type="entry name" value="Response_reg"/>
    <property type="match status" value="1"/>
</dbReference>
<dbReference type="PROSITE" id="PS50110">
    <property type="entry name" value="RESPONSE_REGULATORY"/>
    <property type="match status" value="1"/>
</dbReference>
<dbReference type="Gene3D" id="3.30.565.10">
    <property type="entry name" value="Histidine kinase-like ATPase, C-terminal domain"/>
    <property type="match status" value="1"/>
</dbReference>
<dbReference type="SUPFAM" id="SSF55874">
    <property type="entry name" value="ATPase domain of HSP90 chaperone/DNA topoisomerase II/histidine kinase"/>
    <property type="match status" value="1"/>
</dbReference>
<dbReference type="InterPro" id="IPR005467">
    <property type="entry name" value="His_kinase_dom"/>
</dbReference>
<dbReference type="GO" id="GO:0006355">
    <property type="term" value="P:regulation of DNA-templated transcription"/>
    <property type="evidence" value="ECO:0007669"/>
    <property type="project" value="InterPro"/>
</dbReference>
<dbReference type="PANTHER" id="PTHR43065">
    <property type="entry name" value="SENSOR HISTIDINE KINASE"/>
    <property type="match status" value="1"/>
</dbReference>
<feature type="region of interest" description="Disordered" evidence="8">
    <location>
        <begin position="721"/>
        <end position="776"/>
    </location>
</feature>
<proteinExistence type="predicted"/>
<gene>
    <name evidence="12" type="ORF">H0H81_002299</name>
</gene>
<dbReference type="InterPro" id="IPR004358">
    <property type="entry name" value="Sig_transdc_His_kin-like_C"/>
</dbReference>
<dbReference type="OrthoDB" id="2015534at2759"/>
<accession>A0A9P7FWI8</accession>
<feature type="compositionally biased region" description="Low complexity" evidence="8">
    <location>
        <begin position="1"/>
        <end position="12"/>
    </location>
</feature>
<evidence type="ECO:0000256" key="5">
    <source>
        <dbReference type="ARBA" id="ARBA00022840"/>
    </source>
</evidence>
<keyword evidence="5" id="KW-0067">ATP-binding</keyword>
<feature type="domain" description="Phytochrome chromophore attachment site" evidence="9">
    <location>
        <begin position="131"/>
        <end position="276"/>
    </location>
</feature>
<evidence type="ECO:0000256" key="8">
    <source>
        <dbReference type="SAM" id="MobiDB-lite"/>
    </source>
</evidence>
<evidence type="ECO:0000259" key="10">
    <source>
        <dbReference type="PROSITE" id="PS50109"/>
    </source>
</evidence>
<dbReference type="PRINTS" id="PR00344">
    <property type="entry name" value="BCTRLSENSOR"/>
</dbReference>
<dbReference type="GO" id="GO:0016301">
    <property type="term" value="F:kinase activity"/>
    <property type="evidence" value="ECO:0007669"/>
    <property type="project" value="UniProtKB-KW"/>
</dbReference>
<dbReference type="Gene3D" id="3.30.450.40">
    <property type="match status" value="1"/>
</dbReference>
<dbReference type="SMART" id="SM00448">
    <property type="entry name" value="REC"/>
    <property type="match status" value="1"/>
</dbReference>